<feature type="transmembrane region" description="Helical" evidence="1">
    <location>
        <begin position="291"/>
        <end position="313"/>
    </location>
</feature>
<comment type="caution">
    <text evidence="3">The sequence shown here is derived from an EMBL/GenBank/DDBJ whole genome shotgun (WGS) entry which is preliminary data.</text>
</comment>
<proteinExistence type="predicted"/>
<protein>
    <submittedName>
        <fullName evidence="3">YdcF family protein</fullName>
    </submittedName>
</protein>
<dbReference type="GeneID" id="57692423"/>
<evidence type="ECO:0000259" key="2">
    <source>
        <dbReference type="Pfam" id="PF02698"/>
    </source>
</evidence>
<dbReference type="GO" id="GO:0043164">
    <property type="term" value="P:Gram-negative-bacterium-type cell wall biogenesis"/>
    <property type="evidence" value="ECO:0007669"/>
    <property type="project" value="TreeGrafter"/>
</dbReference>
<dbReference type="Proteomes" id="UP000646308">
    <property type="component" value="Unassembled WGS sequence"/>
</dbReference>
<sequence>MYFVSPIITSLIISLLFIISAKRNFNVRIELFNVLLILNMILVTFNQFTQFHQWRQYAIIVLMMLYLLWLKRAHLQTKHGQQFVLKITCYTLALLGLSLGIECITPIVPWWLSLSLQFSEIFIWVFLLTWPIYLYLTHLLTIRSPQKDEDTLIVLGAGIYTENVTPMLKARLDCGLTLYRQYQIKKYIVSGGQGPDEPISEALAMYRYLKQHNVPCHTIKMEDQSTNTVENFRFSKPLFTEKHGMCVTSEFHVLRALRIAQRHGLYLLGYGAPSPITLRAKALLRDYCGLLLHYPSLWCIYVIFHIILTIILMS</sequence>
<feature type="transmembrane region" description="Helical" evidence="1">
    <location>
        <begin position="6"/>
        <end position="22"/>
    </location>
</feature>
<dbReference type="PANTHER" id="PTHR30336:SF18">
    <property type="entry name" value="MEMBRANE PROTEIN"/>
    <property type="match status" value="1"/>
</dbReference>
<dbReference type="InterPro" id="IPR014729">
    <property type="entry name" value="Rossmann-like_a/b/a_fold"/>
</dbReference>
<gene>
    <name evidence="3" type="ORF">GLV84_07490</name>
</gene>
<dbReference type="AlphaFoldDB" id="A0A2T4MI26"/>
<keyword evidence="1" id="KW-0472">Membrane</keyword>
<feature type="transmembrane region" description="Helical" evidence="1">
    <location>
        <begin position="121"/>
        <end position="142"/>
    </location>
</feature>
<feature type="transmembrane region" description="Helical" evidence="1">
    <location>
        <begin position="54"/>
        <end position="71"/>
    </location>
</feature>
<dbReference type="RefSeq" id="WP_107368247.1">
    <property type="nucleotide sequence ID" value="NZ_CP031266.1"/>
</dbReference>
<evidence type="ECO:0000256" key="1">
    <source>
        <dbReference type="SAM" id="Phobius"/>
    </source>
</evidence>
<reference evidence="3" key="1">
    <citation type="submission" date="2019-11" db="EMBL/GenBank/DDBJ databases">
        <title>Whole genome comparisons of Staphylococcus agnetis isolates from cattle and chickens.</title>
        <authorList>
            <person name="Rhoads D."/>
            <person name="Shwani A."/>
            <person name="Adkins P."/>
            <person name="Calcutt M."/>
            <person name="Middleton J."/>
        </authorList>
    </citation>
    <scope>NUCLEOTIDE SEQUENCE</scope>
    <source>
        <strain evidence="3">1387</strain>
    </source>
</reference>
<dbReference type="EMBL" id="WMFL01000079">
    <property type="protein sequence ID" value="NJI02666.1"/>
    <property type="molecule type" value="Genomic_DNA"/>
</dbReference>
<dbReference type="GO" id="GO:0000270">
    <property type="term" value="P:peptidoglycan metabolic process"/>
    <property type="evidence" value="ECO:0007669"/>
    <property type="project" value="TreeGrafter"/>
</dbReference>
<organism evidence="3 4">
    <name type="scientific">Staphylococcus agnetis</name>
    <dbReference type="NCBI Taxonomy" id="985762"/>
    <lineage>
        <taxon>Bacteria</taxon>
        <taxon>Bacillati</taxon>
        <taxon>Bacillota</taxon>
        <taxon>Bacilli</taxon>
        <taxon>Bacillales</taxon>
        <taxon>Staphylococcaceae</taxon>
        <taxon>Staphylococcus</taxon>
    </lineage>
</organism>
<dbReference type="InterPro" id="IPR051599">
    <property type="entry name" value="Cell_Envelope_Assoc"/>
</dbReference>
<dbReference type="Pfam" id="PF02698">
    <property type="entry name" value="DUF218"/>
    <property type="match status" value="1"/>
</dbReference>
<keyword evidence="1" id="KW-0812">Transmembrane</keyword>
<dbReference type="CDD" id="cd06259">
    <property type="entry name" value="YdcF-like"/>
    <property type="match status" value="1"/>
</dbReference>
<feature type="domain" description="DUF218" evidence="2">
    <location>
        <begin position="150"/>
        <end position="270"/>
    </location>
</feature>
<dbReference type="InterPro" id="IPR003848">
    <property type="entry name" value="DUF218"/>
</dbReference>
<feature type="transmembrane region" description="Helical" evidence="1">
    <location>
        <begin position="83"/>
        <end position="101"/>
    </location>
</feature>
<feature type="transmembrane region" description="Helical" evidence="1">
    <location>
        <begin position="29"/>
        <end position="48"/>
    </location>
</feature>
<evidence type="ECO:0000313" key="3">
    <source>
        <dbReference type="EMBL" id="NJI02666.1"/>
    </source>
</evidence>
<name>A0A2T4MI26_9STAP</name>
<keyword evidence="1" id="KW-1133">Transmembrane helix</keyword>
<evidence type="ECO:0000313" key="4">
    <source>
        <dbReference type="Proteomes" id="UP000646308"/>
    </source>
</evidence>
<dbReference type="GO" id="GO:0005886">
    <property type="term" value="C:plasma membrane"/>
    <property type="evidence" value="ECO:0007669"/>
    <property type="project" value="TreeGrafter"/>
</dbReference>
<accession>A0A2T4MI26</accession>
<dbReference type="Gene3D" id="3.40.50.620">
    <property type="entry name" value="HUPs"/>
    <property type="match status" value="1"/>
</dbReference>
<dbReference type="PANTHER" id="PTHR30336">
    <property type="entry name" value="INNER MEMBRANE PROTEIN, PROBABLE PERMEASE"/>
    <property type="match status" value="1"/>
</dbReference>